<dbReference type="SMART" id="SM00060">
    <property type="entry name" value="FN3"/>
    <property type="match status" value="8"/>
</dbReference>
<dbReference type="SUPFAM" id="SSF52799">
    <property type="entry name" value="(Phosphotyrosine protein) phosphatases II"/>
    <property type="match status" value="1"/>
</dbReference>
<dbReference type="InterPro" id="IPR000242">
    <property type="entry name" value="PTP_cat"/>
</dbReference>
<dbReference type="GO" id="GO:0043235">
    <property type="term" value="C:receptor complex"/>
    <property type="evidence" value="ECO:0007669"/>
    <property type="project" value="TreeGrafter"/>
</dbReference>
<dbReference type="Ensembl" id="ENSRFET00010029046.1">
    <property type="protein sequence ID" value="ENSRFEP00010026732.1"/>
    <property type="gene ID" value="ENSRFEG00010017321.1"/>
</dbReference>
<dbReference type="GO" id="GO:0016324">
    <property type="term" value="C:apical plasma membrane"/>
    <property type="evidence" value="ECO:0007669"/>
    <property type="project" value="UniProtKB-SubCell"/>
</dbReference>
<evidence type="ECO:0000256" key="20">
    <source>
        <dbReference type="ARBA" id="ARBA00083614"/>
    </source>
</evidence>
<feature type="chain" id="PRO_5025546887" description="Receptor-type tyrosine-protein phosphatase H" evidence="22">
    <location>
        <begin position="28"/>
        <end position="1110"/>
    </location>
</feature>
<feature type="domain" description="Fibronectin type-III" evidence="25">
    <location>
        <begin position="121"/>
        <end position="209"/>
    </location>
</feature>
<evidence type="ECO:0000259" key="23">
    <source>
        <dbReference type="PROSITE" id="PS50055"/>
    </source>
</evidence>
<evidence type="ECO:0000256" key="3">
    <source>
        <dbReference type="ARBA" id="ARBA00013064"/>
    </source>
</evidence>
<evidence type="ECO:0000259" key="25">
    <source>
        <dbReference type="PROSITE" id="PS50853"/>
    </source>
</evidence>
<keyword evidence="4" id="KW-1003">Cell membrane</keyword>
<evidence type="ECO:0000256" key="1">
    <source>
        <dbReference type="ARBA" id="ARBA00004247"/>
    </source>
</evidence>
<evidence type="ECO:0000313" key="26">
    <source>
        <dbReference type="Ensembl" id="ENSRFEP00010026732.1"/>
    </source>
</evidence>
<evidence type="ECO:0000313" key="27">
    <source>
        <dbReference type="Proteomes" id="UP000472240"/>
    </source>
</evidence>
<dbReference type="PROSITE" id="PS50056">
    <property type="entry name" value="TYR_PHOSPHATASE_2"/>
    <property type="match status" value="1"/>
</dbReference>
<evidence type="ECO:0000256" key="19">
    <source>
        <dbReference type="ARBA" id="ARBA00073597"/>
    </source>
</evidence>
<evidence type="ECO:0000256" key="15">
    <source>
        <dbReference type="ARBA" id="ARBA00023273"/>
    </source>
</evidence>
<name>A0A671FM11_RHIFE</name>
<feature type="domain" description="Tyrosine specific protein phosphatases" evidence="24">
    <location>
        <begin position="997"/>
        <end position="1070"/>
    </location>
</feature>
<keyword evidence="6" id="KW-0597">Phosphoprotein</keyword>
<keyword evidence="7 21" id="KW-0812">Transmembrane</keyword>
<gene>
    <name evidence="26" type="primary">PTPRH</name>
</gene>
<feature type="transmembrane region" description="Helical" evidence="21">
    <location>
        <begin position="754"/>
        <end position="776"/>
    </location>
</feature>
<evidence type="ECO:0000256" key="5">
    <source>
        <dbReference type="ARBA" id="ARBA00022490"/>
    </source>
</evidence>
<evidence type="ECO:0000256" key="2">
    <source>
        <dbReference type="ARBA" id="ARBA00004496"/>
    </source>
</evidence>
<keyword evidence="5" id="KW-0963">Cytoplasm</keyword>
<dbReference type="InterPro" id="IPR050713">
    <property type="entry name" value="RTP_Phos/Ushers"/>
</dbReference>
<dbReference type="Pfam" id="PF00102">
    <property type="entry name" value="Y_phosphatase"/>
    <property type="match status" value="1"/>
</dbReference>
<dbReference type="Pfam" id="PF00041">
    <property type="entry name" value="fn3"/>
    <property type="match status" value="7"/>
</dbReference>
<comment type="subcellular location">
    <subcellularLocation>
        <location evidence="1">Apical cell membrane</location>
        <topology evidence="1">Single-pass type I membrane protein</topology>
    </subcellularLocation>
    <subcellularLocation>
        <location evidence="17">Cell projection</location>
        <location evidence="17">Microvillus membrane</location>
        <topology evidence="17">Single-pass type I membrane protein</topology>
    </subcellularLocation>
    <subcellularLocation>
        <location evidence="2">Cytoplasm</location>
    </subcellularLocation>
</comment>
<dbReference type="GO" id="GO:0045296">
    <property type="term" value="F:cadherin binding"/>
    <property type="evidence" value="ECO:0007669"/>
    <property type="project" value="Ensembl"/>
</dbReference>
<dbReference type="GO" id="GO:0016607">
    <property type="term" value="C:nuclear speck"/>
    <property type="evidence" value="ECO:0007669"/>
    <property type="project" value="Ensembl"/>
</dbReference>
<accession>A0A671FM11</accession>
<reference evidence="26" key="5">
    <citation type="submission" date="2025-09" db="UniProtKB">
        <authorList>
            <consortium name="Ensembl"/>
        </authorList>
    </citation>
    <scope>IDENTIFICATION</scope>
</reference>
<dbReference type="InParanoid" id="A0A671FM11"/>
<dbReference type="InterPro" id="IPR029021">
    <property type="entry name" value="Prot-tyrosine_phosphatase-like"/>
</dbReference>
<dbReference type="GO" id="GO:0005829">
    <property type="term" value="C:cytosol"/>
    <property type="evidence" value="ECO:0007669"/>
    <property type="project" value="Ensembl"/>
</dbReference>
<keyword evidence="27" id="KW-1185">Reference proteome</keyword>
<dbReference type="GeneTree" id="ENSGT00940000162227"/>
<evidence type="ECO:0000256" key="11">
    <source>
        <dbReference type="ARBA" id="ARBA00022989"/>
    </source>
</evidence>
<evidence type="ECO:0000256" key="4">
    <source>
        <dbReference type="ARBA" id="ARBA00022475"/>
    </source>
</evidence>
<evidence type="ECO:0000256" key="17">
    <source>
        <dbReference type="ARBA" id="ARBA00060382"/>
    </source>
</evidence>
<reference evidence="26 27" key="1">
    <citation type="journal article" date="2015" name="Annu Rev Anim Biosci">
        <title>The Genome 10K Project: a way forward.</title>
        <authorList>
            <person name="Koepfli K.P."/>
            <person name="Paten B."/>
            <person name="O'Brien S.J."/>
            <person name="Koepfli K.P."/>
            <person name="Paten B."/>
            <person name="Antunes A."/>
            <person name="Belov K."/>
            <person name="Bustamante C."/>
            <person name="Castoe T.A."/>
            <person name="Clawson H."/>
            <person name="Crawford A.J."/>
            <person name="Diekhans M."/>
            <person name="Distel D."/>
            <person name="Durbin R."/>
            <person name="Earl D."/>
            <person name="Fujita M.K."/>
            <person name="Gamble T."/>
            <person name="Georges A."/>
            <person name="Gemmell N."/>
            <person name="Gilbert M.T."/>
            <person name="Graves J.M."/>
            <person name="Green R.E."/>
            <person name="Hickey G."/>
            <person name="Jarvis E.D."/>
            <person name="Johnson W."/>
            <person name="Komissarov A."/>
            <person name="Korf I."/>
            <person name="Kuhn R."/>
            <person name="Larkin D.M."/>
            <person name="Lewin H."/>
            <person name="Lopez J.V."/>
            <person name="Ma J."/>
            <person name="Marques-Bonet T."/>
            <person name="Miller W."/>
            <person name="Murphy R."/>
            <person name="Pevzner P."/>
            <person name="Shapiro B."/>
            <person name="Steiner C."/>
            <person name="Tamazian G."/>
            <person name="Venkatesh B."/>
            <person name="Wang J."/>
            <person name="Wayne R."/>
            <person name="Wiley E."/>
            <person name="Yang H."/>
            <person name="Zhang G."/>
            <person name="Haussler D."/>
            <person name="Ryder O."/>
            <person name="O'Brien S.J."/>
        </authorList>
    </citation>
    <scope>NUCLEOTIDE SEQUENCE</scope>
</reference>
<keyword evidence="9" id="KW-0378">Hydrolase</keyword>
<evidence type="ECO:0000256" key="6">
    <source>
        <dbReference type="ARBA" id="ARBA00022553"/>
    </source>
</evidence>
<comment type="catalytic activity">
    <reaction evidence="16">
        <text>O-phospho-L-tyrosyl-[protein] + H2O = L-tyrosyl-[protein] + phosphate</text>
        <dbReference type="Rhea" id="RHEA:10684"/>
        <dbReference type="Rhea" id="RHEA-COMP:10136"/>
        <dbReference type="Rhea" id="RHEA-COMP:20101"/>
        <dbReference type="ChEBI" id="CHEBI:15377"/>
        <dbReference type="ChEBI" id="CHEBI:43474"/>
        <dbReference type="ChEBI" id="CHEBI:46858"/>
        <dbReference type="ChEBI" id="CHEBI:61978"/>
        <dbReference type="EC" id="3.1.3.48"/>
    </reaction>
</comment>
<keyword evidence="14" id="KW-0325">Glycoprotein</keyword>
<comment type="subunit">
    <text evidence="18">Homodimer; disulfide-linked. Interacts with LCK. Interacts (phosphorylated form) with GRB2 (via SH2 domain). Interacts (phosphorylated form) with FYN (via SH2 domain). Interacts (via extracellular domain) with CEACAM20 (via extracellular domain); the interaction dephosphorylates CEACAM20.</text>
</comment>
<dbReference type="InterPro" id="IPR000387">
    <property type="entry name" value="Tyr_Pase_dom"/>
</dbReference>
<dbReference type="SMART" id="SM00194">
    <property type="entry name" value="PTPc"/>
    <property type="match status" value="1"/>
</dbReference>
<evidence type="ECO:0000256" key="12">
    <source>
        <dbReference type="ARBA" id="ARBA00023136"/>
    </source>
</evidence>
<organism evidence="26 27">
    <name type="scientific">Rhinolophus ferrumequinum</name>
    <name type="common">Greater horseshoe bat</name>
    <dbReference type="NCBI Taxonomy" id="59479"/>
    <lineage>
        <taxon>Eukaryota</taxon>
        <taxon>Metazoa</taxon>
        <taxon>Chordata</taxon>
        <taxon>Craniata</taxon>
        <taxon>Vertebrata</taxon>
        <taxon>Euteleostomi</taxon>
        <taxon>Mammalia</taxon>
        <taxon>Eutheria</taxon>
        <taxon>Laurasiatheria</taxon>
        <taxon>Chiroptera</taxon>
        <taxon>Yinpterochiroptera</taxon>
        <taxon>Rhinolophoidea</taxon>
        <taxon>Rhinolophidae</taxon>
        <taxon>Rhinolophinae</taxon>
        <taxon>Rhinolophus</taxon>
    </lineage>
</organism>
<feature type="domain" description="Fibronectin type-III" evidence="25">
    <location>
        <begin position="388"/>
        <end position="482"/>
    </location>
</feature>
<evidence type="ECO:0000256" key="18">
    <source>
        <dbReference type="ARBA" id="ARBA00064282"/>
    </source>
</evidence>
<reference evidence="27" key="3">
    <citation type="submission" date="2018-12" db="EMBL/GenBank/DDBJ databases">
        <title>G10K-VGP greater horseshoe bat female genome, primary haplotype.</title>
        <authorList>
            <person name="Teeling E."/>
            <person name="Myers G."/>
            <person name="Vernes S."/>
            <person name="Pippel M."/>
            <person name="Winkler S."/>
            <person name="Fedrigo O."/>
            <person name="Rhie A."/>
            <person name="Koren S."/>
            <person name="Phillippy A."/>
            <person name="Lewin H."/>
            <person name="Damas J."/>
            <person name="Howe K."/>
            <person name="Mountcastle J."/>
            <person name="Jarvis E.D."/>
        </authorList>
    </citation>
    <scope>NUCLEOTIDE SEQUENCE [LARGE SCALE GENOMIC DNA]</scope>
</reference>
<keyword evidence="8 22" id="KW-0732">Signal</keyword>
<dbReference type="AlphaFoldDB" id="A0A671FM11"/>
<dbReference type="InterPro" id="IPR016130">
    <property type="entry name" value="Tyr_Pase_AS"/>
</dbReference>
<dbReference type="Proteomes" id="UP000472240">
    <property type="component" value="Chromosome 15"/>
</dbReference>
<evidence type="ECO:0000256" key="13">
    <source>
        <dbReference type="ARBA" id="ARBA00023157"/>
    </source>
</evidence>
<evidence type="ECO:0000256" key="16">
    <source>
        <dbReference type="ARBA" id="ARBA00051722"/>
    </source>
</evidence>
<dbReference type="EC" id="3.1.3.48" evidence="3"/>
<evidence type="ECO:0000256" key="21">
    <source>
        <dbReference type="SAM" id="Phobius"/>
    </source>
</evidence>
<dbReference type="PRINTS" id="PR00700">
    <property type="entry name" value="PRTYPHPHTASE"/>
</dbReference>
<dbReference type="PROSITE" id="PS50853">
    <property type="entry name" value="FN3"/>
    <property type="match status" value="6"/>
</dbReference>
<dbReference type="InterPro" id="IPR036116">
    <property type="entry name" value="FN3_sf"/>
</dbReference>
<keyword evidence="15" id="KW-0966">Cell projection</keyword>
<sequence length="1110" mass="123110">MASPGGGLRTWGSLVLLGLCSWTGARAAAPNPVRNLSVEAQTTSSITLSWEAPEGLNPQNSTYWIQWTGQGDKNETRNTTDIRFTADRLDPGSSYEFSVWVEEGGVNSSQKTLKATTAPNAVGNLSVETWTNSSITLHWTVPDGPSPQNYIYWVQWPGDGDKNETRNTTVTSYTVEGLQSASSYEFSVWAEKNGVPGSRKTLEGFTAPNPVRNLSVEAQTTSSITLSWEAPEGLNPQNSTYWVQWPGDGDKNETRNTTVTSYAVEGLQSASFYEFSVWAEKNGVPGSRKTLEGFTAPNAVGNLSVETWTNSSITLHWTVPDGPSPQNYIYWVQWPGDGDKNETRNTTVTSYAVEGLQSASFYEFSVWAEKNGVPGSRKTLEGFTAPNPVRNLRVETRTNSSITLSWEVPNGPDLLNYTYWVQWMGDSDKTDTQSSTNTSVTMDGLEPGTLYKFSVWAKKNDIPGSSENLSISTVTNAVTNLGIQEQTNSSIILSWKAPLGPGHPPYTYWVSWIEEGSFVFRTHNTTDNNITLKELEAGSMHTFIVQAERNRVISDKGSLTGATAPSEVTDLQKKTQTNNSITLQWEAPADPHADFYIYSVQWAGGGHPQRERDPQRQLAYQTGKTNETWYVVEALVPGTLYNFSVWSERNAVASSTQSLHASTDPDAVTITSCISTQGGYGVILTWSCPTGGYEAFELQVGDQQVSQDRSSCETGVSVWGLQPAQAYAATVTTIWSTMRAAPASVTCHTESTGVIAGAIVGVLLFLTLVGLLIFFLKKRYKTSQKKSAPQDLVFSFPGDIQAADFADHVRKNEKDSNCGFAEEYQHLALESHNQSQRVASAPENSAKNRYRNVLPYDWSRVPLRPISGEPGSDYINASFMPGLWSPREFIAAQGPLPQTVGDFWRLVWEQQSHTLVMLTNCTEFGRVKCEHYWPLDAQPCTYGHLQVTLEGEKAMENWTIRDLQLWHTQEQKILHVRQFHYVAWPDHGVPHSPDPLLAFWKILRQWLDQTQGGGPPIVHCSAGVGRTGTLIALDVLLRQLECEGFLSPFSYVRKMRESRPLMVQTEAQYVFLHQCILRFLQQSSLALAKEEATYENLVFENEAAIHACGK</sequence>
<reference evidence="26" key="4">
    <citation type="submission" date="2025-08" db="UniProtKB">
        <authorList>
            <consortium name="Ensembl"/>
        </authorList>
    </citation>
    <scope>IDENTIFICATION</scope>
</reference>
<evidence type="ECO:0000256" key="10">
    <source>
        <dbReference type="ARBA" id="ARBA00022912"/>
    </source>
</evidence>
<proteinExistence type="predicted"/>
<dbReference type="PROSITE" id="PS00383">
    <property type="entry name" value="TYR_PHOSPHATASE_1"/>
    <property type="match status" value="1"/>
</dbReference>
<dbReference type="PROSITE" id="PS50055">
    <property type="entry name" value="TYR_PHOSPHATASE_PTP"/>
    <property type="match status" value="1"/>
</dbReference>
<feature type="domain" description="Tyrosine-protein phosphatase" evidence="23">
    <location>
        <begin position="820"/>
        <end position="1079"/>
    </location>
</feature>
<dbReference type="InterPro" id="IPR003595">
    <property type="entry name" value="Tyr_Pase_cat"/>
</dbReference>
<evidence type="ECO:0000256" key="8">
    <source>
        <dbReference type="ARBA" id="ARBA00022729"/>
    </source>
</evidence>
<evidence type="ECO:0000259" key="24">
    <source>
        <dbReference type="PROSITE" id="PS50056"/>
    </source>
</evidence>
<dbReference type="PANTHER" id="PTHR46957:SF10">
    <property type="entry name" value="PROTEIN TYROSINE PHOSPHATASE, RECEPTOR TYPE, H"/>
    <property type="match status" value="1"/>
</dbReference>
<dbReference type="InterPro" id="IPR003961">
    <property type="entry name" value="FN3_dom"/>
</dbReference>
<dbReference type="FunFam" id="2.60.40.10:FF:000374">
    <property type="entry name" value="Protein tyrosine phosphatase, receptor type, H"/>
    <property type="match status" value="6"/>
</dbReference>
<keyword evidence="11 21" id="KW-1133">Transmembrane helix</keyword>
<feature type="domain" description="Fibronectin type-III" evidence="25">
    <location>
        <begin position="564"/>
        <end position="666"/>
    </location>
</feature>
<dbReference type="FunFam" id="3.90.190.10:FF:000009">
    <property type="entry name" value="Receptor-type tyrosine-protein phosphatase beta"/>
    <property type="match status" value="1"/>
</dbReference>
<dbReference type="GO" id="GO:0004725">
    <property type="term" value="F:protein tyrosine phosphatase activity"/>
    <property type="evidence" value="ECO:0007669"/>
    <property type="project" value="UniProtKB-EC"/>
</dbReference>
<feature type="domain" description="Fibronectin type-III" evidence="25">
    <location>
        <begin position="32"/>
        <end position="120"/>
    </location>
</feature>
<feature type="domain" description="Fibronectin type-III" evidence="25">
    <location>
        <begin position="300"/>
        <end position="387"/>
    </location>
</feature>
<evidence type="ECO:0000256" key="9">
    <source>
        <dbReference type="ARBA" id="ARBA00022801"/>
    </source>
</evidence>
<keyword evidence="10" id="KW-0904">Protein phosphatase</keyword>
<feature type="domain" description="Fibronectin type-III" evidence="25">
    <location>
        <begin position="210"/>
        <end position="299"/>
    </location>
</feature>
<dbReference type="SMART" id="SM00404">
    <property type="entry name" value="PTPc_motif"/>
    <property type="match status" value="1"/>
</dbReference>
<dbReference type="PANTHER" id="PTHR46957">
    <property type="entry name" value="CYTOKINE RECEPTOR"/>
    <property type="match status" value="1"/>
</dbReference>
<evidence type="ECO:0000256" key="22">
    <source>
        <dbReference type="SAM" id="SignalP"/>
    </source>
</evidence>
<feature type="signal peptide" evidence="22">
    <location>
        <begin position="1"/>
        <end position="27"/>
    </location>
</feature>
<dbReference type="GO" id="GO:0031528">
    <property type="term" value="C:microvillus membrane"/>
    <property type="evidence" value="ECO:0007669"/>
    <property type="project" value="UniProtKB-SubCell"/>
</dbReference>
<dbReference type="CDD" id="cd00063">
    <property type="entry name" value="FN3"/>
    <property type="match status" value="7"/>
</dbReference>
<evidence type="ECO:0000256" key="14">
    <source>
        <dbReference type="ARBA" id="ARBA00023180"/>
    </source>
</evidence>
<evidence type="ECO:0000256" key="7">
    <source>
        <dbReference type="ARBA" id="ARBA00022692"/>
    </source>
</evidence>
<dbReference type="Gene3D" id="2.60.40.10">
    <property type="entry name" value="Immunoglobulins"/>
    <property type="match status" value="8"/>
</dbReference>
<reference evidence="26 27" key="2">
    <citation type="journal article" date="2018" name="Annu Rev Anim Biosci">
        <title>Bat Biology, Genomes, and the Bat1K Project: To Generate Chromosome-Level Genomes for All Living Bat Species.</title>
        <authorList>
            <person name="Teeling E.C."/>
            <person name="Vernes S.C."/>
            <person name="Davalos L.M."/>
            <person name="Ray D.A."/>
            <person name="Gilbert M.T.P."/>
            <person name="Myers E."/>
        </authorList>
    </citation>
    <scope>NUCLEOTIDE SEQUENCE</scope>
</reference>
<dbReference type="Gene3D" id="3.90.190.10">
    <property type="entry name" value="Protein tyrosine phosphatase superfamily"/>
    <property type="match status" value="1"/>
</dbReference>
<dbReference type="InterPro" id="IPR013783">
    <property type="entry name" value="Ig-like_fold"/>
</dbReference>
<dbReference type="OMA" id="WAEKDGA"/>
<dbReference type="SUPFAM" id="SSF49265">
    <property type="entry name" value="Fibronectin type III"/>
    <property type="match status" value="4"/>
</dbReference>
<protein>
    <recommendedName>
        <fullName evidence="19">Receptor-type tyrosine-protein phosphatase H</fullName>
        <ecNumber evidence="3">3.1.3.48</ecNumber>
    </recommendedName>
    <alternativeName>
        <fullName evidence="20">Stomach cancer-associated protein tyrosine phosphatase 1</fullName>
    </alternativeName>
</protein>
<keyword evidence="13" id="KW-1015">Disulfide bond</keyword>
<keyword evidence="12 21" id="KW-0472">Membrane</keyword>